<feature type="region of interest" description="Disordered" evidence="1">
    <location>
        <begin position="728"/>
        <end position="758"/>
    </location>
</feature>
<feature type="compositionally biased region" description="Polar residues" evidence="1">
    <location>
        <begin position="458"/>
        <end position="471"/>
    </location>
</feature>
<evidence type="ECO:0000313" key="2">
    <source>
        <dbReference type="EMBL" id="KIW66610.1"/>
    </source>
</evidence>
<feature type="region of interest" description="Disordered" evidence="1">
    <location>
        <begin position="801"/>
        <end position="823"/>
    </location>
</feature>
<feature type="compositionally biased region" description="Basic and acidic residues" evidence="1">
    <location>
        <begin position="1110"/>
        <end position="1126"/>
    </location>
</feature>
<accession>A0A0D2FIM9</accession>
<feature type="compositionally biased region" description="Basic and acidic residues" evidence="1">
    <location>
        <begin position="412"/>
        <end position="421"/>
    </location>
</feature>
<feature type="compositionally biased region" description="Pro residues" evidence="1">
    <location>
        <begin position="1076"/>
        <end position="1085"/>
    </location>
</feature>
<dbReference type="HOGENOM" id="CLU_280342_0_0_1"/>
<sequence length="1201" mass="132367">MPVPFIRTVPAGTKTRPLCLRTQIHRSHRVDSVQARTLWWWGRQTNTPAEYFEERMRRHHKMMRSRYYKLTRRRAMWESEESSMRPWRFNRLWATRYCDYKPSTSTEASNQEAKEPPHEPKPESDFKTVYNDFESFRAAVDHAIARDPHGTLFGRRLHSPPSSNNSSWTSFSWFTDSKEIKGDADVSPKQSKTAETADSCAEKPIATASPDPAQQIPKETTMSYSEEEYEYDPITMRKVPMKKHALVPELNMEPSSSEPEKQPSSLELKKQSPPPELAKNPARAGPKSQSSQPGPAKQASESQPEESSGARPKQHSLQSLFFQEHGVDIPVKTFNPHKVYGYGSSDVQITDSPAETKANQKQREFGNSRKLQLQDLITRAKGNTIDTTALFTEVDSGSEPGPTAGLSSAETRVSKKPRESPEPDDTLPLFSGTTYEARAINQARTNPSDWLVKEGFRQPTNDTQTSRSTGVSPVDVPFKESKPKLESALDRTRARAARADDKPARLQTALDRQVSAFRREASSTGKGTDADRATSLSETGGPKQTIRSGLEAGSDARQNETGKETDLSPGSPKTKISTTKLTKTINNVLDHIREHPDGIVAKTMKSMTNLNENYKKYIRSDAVKGLTEKLIFRDESLSKTPSIYKQEAKSFETKPSTPSDDVLEADREQRQRTASLRMAAEKAKSDAEVQDAQISRLATEIKDIYESEYGTIDSNHRQTASIPALAPSRTVDAPSAPESSQSDGPKAHPLSSASVKPGVVTNPVIDEHIHTFEPKLAEIVDNAKQVRAQLREISIQAQELGKPVPSTTGGANETPNEIKPPPSTLSEVIQATKQVRRVLHETRNAIRSIETRRPDIAWKTPQLSGSDFGKKRIDFKAQNPPESDTPDVVIEKNTEAVPAIHSPSQILEEKAEKIVPEPVHTPSGSSTWNDEQIPPIESLRDNQFDSPYLVLAYNSSTGKVNFSPLNQPATGMTKSNNVVQILGKLENAPQFLKHFQAMEGAGYSLYNGTESMLIFQKEEAEQATPSAVADVVAGLQPVAGQTMPTVSEESPPSQPLEKAATVLDELPAELGSSPGPAAPTAPASPPFKSKPRVRRQEKVFSGTIRPSATLDEKPNTSQADKDTPKALKESMWSRLARGARRTILTIIGLGVGAYTIGFVAEGLSAHSQQQKGIENAEVPGPRKRIVVTGQRPGIFSTESSR</sequence>
<feature type="compositionally biased region" description="Basic and acidic residues" evidence="1">
    <location>
        <begin position="112"/>
        <end position="126"/>
    </location>
</feature>
<feature type="region of interest" description="Disordered" evidence="1">
    <location>
        <begin position="646"/>
        <end position="684"/>
    </location>
</feature>
<organism evidence="2 3">
    <name type="scientific">Phialophora macrospora</name>
    <dbReference type="NCBI Taxonomy" id="1851006"/>
    <lineage>
        <taxon>Eukaryota</taxon>
        <taxon>Fungi</taxon>
        <taxon>Dikarya</taxon>
        <taxon>Ascomycota</taxon>
        <taxon>Pezizomycotina</taxon>
        <taxon>Eurotiomycetes</taxon>
        <taxon>Chaetothyriomycetidae</taxon>
        <taxon>Chaetothyriales</taxon>
        <taxon>Herpotrichiellaceae</taxon>
        <taxon>Phialophora</taxon>
    </lineage>
</organism>
<gene>
    <name evidence="2" type="ORF">PV04_05928</name>
</gene>
<evidence type="ECO:0000256" key="1">
    <source>
        <dbReference type="SAM" id="MobiDB-lite"/>
    </source>
</evidence>
<dbReference type="STRING" id="5601.A0A0D2FIM9"/>
<reference evidence="2 3" key="1">
    <citation type="submission" date="2015-01" db="EMBL/GenBank/DDBJ databases">
        <title>The Genome Sequence of Capronia semiimmersa CBS27337.</title>
        <authorList>
            <consortium name="The Broad Institute Genomics Platform"/>
            <person name="Cuomo C."/>
            <person name="de Hoog S."/>
            <person name="Gorbushina A."/>
            <person name="Stielow B."/>
            <person name="Teixiera M."/>
            <person name="Abouelleil A."/>
            <person name="Chapman S.B."/>
            <person name="Priest M."/>
            <person name="Young S.K."/>
            <person name="Wortman J."/>
            <person name="Nusbaum C."/>
            <person name="Birren B."/>
        </authorList>
    </citation>
    <scope>NUCLEOTIDE SEQUENCE [LARGE SCALE GENOMIC DNA]</scope>
    <source>
        <strain evidence="2 3">CBS 27337</strain>
    </source>
</reference>
<dbReference type="AlphaFoldDB" id="A0A0D2FIM9"/>
<dbReference type="EMBL" id="KN846959">
    <property type="protein sequence ID" value="KIW66610.1"/>
    <property type="molecule type" value="Genomic_DNA"/>
</dbReference>
<protein>
    <submittedName>
        <fullName evidence="2">Uncharacterized protein</fullName>
    </submittedName>
</protein>
<feature type="compositionally biased region" description="Polar residues" evidence="1">
    <location>
        <begin position="345"/>
        <end position="359"/>
    </location>
</feature>
<feature type="compositionally biased region" description="Low complexity" evidence="1">
    <location>
        <begin position="253"/>
        <end position="265"/>
    </location>
</feature>
<feature type="compositionally biased region" description="Polar residues" evidence="1">
    <location>
        <begin position="805"/>
        <end position="815"/>
    </location>
</feature>
<keyword evidence="3" id="KW-1185">Reference proteome</keyword>
<feature type="region of interest" description="Disordered" evidence="1">
    <location>
        <begin position="104"/>
        <end position="126"/>
    </location>
</feature>
<feature type="compositionally biased region" description="Basic and acidic residues" evidence="1">
    <location>
        <begin position="477"/>
        <end position="504"/>
    </location>
</feature>
<feature type="region of interest" description="Disordered" evidence="1">
    <location>
        <begin position="341"/>
        <end position="369"/>
    </location>
</feature>
<feature type="compositionally biased region" description="Basic and acidic residues" evidence="1">
    <location>
        <begin position="557"/>
        <end position="566"/>
    </location>
</feature>
<feature type="region of interest" description="Disordered" evidence="1">
    <location>
        <begin position="391"/>
        <end position="579"/>
    </location>
</feature>
<feature type="region of interest" description="Disordered" evidence="1">
    <location>
        <begin position="251"/>
        <end position="322"/>
    </location>
</feature>
<feature type="compositionally biased region" description="Polar residues" evidence="1">
    <location>
        <begin position="287"/>
        <end position="306"/>
    </location>
</feature>
<proteinExistence type="predicted"/>
<evidence type="ECO:0000313" key="3">
    <source>
        <dbReference type="Proteomes" id="UP000054266"/>
    </source>
</evidence>
<name>A0A0D2FIM9_9EURO</name>
<feature type="region of interest" description="Disordered" evidence="1">
    <location>
        <begin position="1068"/>
        <end position="1126"/>
    </location>
</feature>
<dbReference type="Proteomes" id="UP000054266">
    <property type="component" value="Unassembled WGS sequence"/>
</dbReference>
<feature type="region of interest" description="Disordered" evidence="1">
    <location>
        <begin position="182"/>
        <end position="227"/>
    </location>
</feature>